<dbReference type="AlphaFoldDB" id="A0A0P9P614"/>
<dbReference type="GO" id="GO:0016787">
    <property type="term" value="F:hydrolase activity"/>
    <property type="evidence" value="ECO:0007669"/>
    <property type="project" value="UniProtKB-KW"/>
</dbReference>
<sequence length="324" mass="34719">MCGTGTKRDGLRHIRLTFQSPSAMIRVIFLTLMTGAVLAALSGCSPLKLLNTLNPSGPVDHVYNLAYGPDPRNTLDVYTPKAKPAKAPVVVFFYGGSWNSGSKANYAFVGEALAARGMVVVIADYRLYPQVRYPSFLEDSAKALAWAHKHANTYGGDTSRLYVMGHSAGAYNAAMLALDPRWLAREGLSPSILSGWIGLAGPYDFLPIENPDVKPVFFFPNSPPDSQPINHVTSSAPPALLMASNTDSLVNPKRNTGGLARSLREAGVPVRDLYFSRTNHGTLVGAFAKLLSGLAPVVDEVDMFVKHTPQTASEKNAATGSKAQ</sequence>
<comment type="caution">
    <text evidence="4">The sequence shown here is derived from an EMBL/GenBank/DDBJ whole genome shotgun (WGS) entry which is preliminary data.</text>
</comment>
<dbReference type="PATRIC" id="fig|317659.3.peg.1058"/>
<keyword evidence="5" id="KW-1185">Reference proteome</keyword>
<dbReference type="EMBL" id="LJQC01000781">
    <property type="protein sequence ID" value="KPW93697.1"/>
    <property type="molecule type" value="Genomic_DNA"/>
</dbReference>
<evidence type="ECO:0000313" key="4">
    <source>
        <dbReference type="EMBL" id="KPW93697.1"/>
    </source>
</evidence>
<evidence type="ECO:0000259" key="3">
    <source>
        <dbReference type="Pfam" id="PF20434"/>
    </source>
</evidence>
<dbReference type="InterPro" id="IPR029058">
    <property type="entry name" value="AB_hydrolase_fold"/>
</dbReference>
<dbReference type="PANTHER" id="PTHR48081">
    <property type="entry name" value="AB HYDROLASE SUPERFAMILY PROTEIN C4A8.06C"/>
    <property type="match status" value="1"/>
</dbReference>
<feature type="transmembrane region" description="Helical" evidence="2">
    <location>
        <begin position="23"/>
        <end position="41"/>
    </location>
</feature>
<name>A0A0P9P614_9PSED</name>
<dbReference type="Pfam" id="PF20434">
    <property type="entry name" value="BD-FAE"/>
    <property type="match status" value="1"/>
</dbReference>
<gene>
    <name evidence="4" type="ORF">ALO75_100598</name>
</gene>
<keyword evidence="2" id="KW-0812">Transmembrane</keyword>
<proteinExistence type="predicted"/>
<dbReference type="PANTHER" id="PTHR48081:SF9">
    <property type="entry name" value="CARBOXYLESTERASE"/>
    <property type="match status" value="1"/>
</dbReference>
<organism evidence="4 5">
    <name type="scientific">Pseudomonas syringae pv. coryli</name>
    <dbReference type="NCBI Taxonomy" id="317659"/>
    <lineage>
        <taxon>Bacteria</taxon>
        <taxon>Pseudomonadati</taxon>
        <taxon>Pseudomonadota</taxon>
        <taxon>Gammaproteobacteria</taxon>
        <taxon>Pseudomonadales</taxon>
        <taxon>Pseudomonadaceae</taxon>
        <taxon>Pseudomonas</taxon>
    </lineage>
</organism>
<evidence type="ECO:0000256" key="2">
    <source>
        <dbReference type="SAM" id="Phobius"/>
    </source>
</evidence>
<dbReference type="InterPro" id="IPR049492">
    <property type="entry name" value="BD-FAE-like_dom"/>
</dbReference>
<dbReference type="Gene3D" id="3.40.50.1820">
    <property type="entry name" value="alpha/beta hydrolase"/>
    <property type="match status" value="1"/>
</dbReference>
<evidence type="ECO:0000313" key="5">
    <source>
        <dbReference type="Proteomes" id="UP000051335"/>
    </source>
</evidence>
<dbReference type="SUPFAM" id="SSF53474">
    <property type="entry name" value="alpha/beta-Hydrolases"/>
    <property type="match status" value="1"/>
</dbReference>
<keyword evidence="2" id="KW-1133">Transmembrane helix</keyword>
<keyword evidence="2" id="KW-0472">Membrane</keyword>
<feature type="domain" description="BD-FAE-like" evidence="3">
    <location>
        <begin position="75"/>
        <end position="179"/>
    </location>
</feature>
<accession>A0A0P9P614</accession>
<reference evidence="4 5" key="1">
    <citation type="submission" date="2015-09" db="EMBL/GenBank/DDBJ databases">
        <title>Genome announcement of multiple Pseudomonas syringae strains.</title>
        <authorList>
            <person name="Thakur S."/>
            <person name="Wang P.W."/>
            <person name="Gong Y."/>
            <person name="Weir B.S."/>
            <person name="Guttman D.S."/>
        </authorList>
    </citation>
    <scope>NUCLEOTIDE SEQUENCE [LARGE SCALE GENOMIC DNA]</scope>
    <source>
        <strain evidence="4 5">ICMP17001</strain>
    </source>
</reference>
<evidence type="ECO:0000256" key="1">
    <source>
        <dbReference type="ARBA" id="ARBA00022801"/>
    </source>
</evidence>
<dbReference type="InterPro" id="IPR050300">
    <property type="entry name" value="GDXG_lipolytic_enzyme"/>
</dbReference>
<keyword evidence="1" id="KW-0378">Hydrolase</keyword>
<protein>
    <submittedName>
        <fullName evidence="4">Esterase/lipase/thioesterase family protein</fullName>
    </submittedName>
</protein>
<dbReference type="Proteomes" id="UP000051335">
    <property type="component" value="Unassembled WGS sequence"/>
</dbReference>